<keyword evidence="1" id="KW-0812">Transmembrane</keyword>
<dbReference type="InterPro" id="IPR002881">
    <property type="entry name" value="DUF58"/>
</dbReference>
<dbReference type="OrthoDB" id="845740at2"/>
<evidence type="ECO:0000313" key="4">
    <source>
        <dbReference type="Proteomes" id="UP000199031"/>
    </source>
</evidence>
<keyword evidence="1" id="KW-1133">Transmembrane helix</keyword>
<organism evidence="3 4">
    <name type="scientific">Parafilimonas terrae</name>
    <dbReference type="NCBI Taxonomy" id="1465490"/>
    <lineage>
        <taxon>Bacteria</taxon>
        <taxon>Pseudomonadati</taxon>
        <taxon>Bacteroidota</taxon>
        <taxon>Chitinophagia</taxon>
        <taxon>Chitinophagales</taxon>
        <taxon>Chitinophagaceae</taxon>
        <taxon>Parafilimonas</taxon>
    </lineage>
</organism>
<protein>
    <submittedName>
        <fullName evidence="3">Uncharacterized conserved protein, DUF58 family, contains vWF domain</fullName>
    </submittedName>
</protein>
<dbReference type="RefSeq" id="WP_090653806.1">
    <property type="nucleotide sequence ID" value="NZ_FOXQ01000001.1"/>
</dbReference>
<evidence type="ECO:0000259" key="2">
    <source>
        <dbReference type="Pfam" id="PF01882"/>
    </source>
</evidence>
<gene>
    <name evidence="3" type="ORF">SAMN05444277_101313</name>
</gene>
<dbReference type="STRING" id="1465490.SAMN05444277_101313"/>
<dbReference type="Pfam" id="PF01882">
    <property type="entry name" value="DUF58"/>
    <property type="match status" value="1"/>
</dbReference>
<dbReference type="SUPFAM" id="SSF53300">
    <property type="entry name" value="vWA-like"/>
    <property type="match status" value="1"/>
</dbReference>
<sequence>MLKRIFYRLRFYFTKLFYTAGSVIIALFILAFFFEPLQQVAAIALLCLCLTVVLDFIIVFAGNKPVTAQRFCPERFSNGDDNKVTVKLANQRAYKVHVEIIDELPVQFQQRNWKRNFTLKERENILFDYYLKPTERGEYFFGIINIFLRGPLNMVIRHTTGGEEQKVAVYPSFMQMKKYQLMAVTSQLQQGGSRRLRKIGSSLEFEQIKEYVQGDDYRRINWKATARKSGLMVNNYMDERSQQVVCLIDKGRSMKMPFEGMTLLDYAINATLVLSNIVLMKQDKSGLLTFDKKIGQFIQPDKKPSQISLILQTLYRQETDFSDSDFEALYVHTRYHLKQRSLLILFTNFESLYSMERQLLYLKQLSTHHPLLVIFFENTELTTLQQTKAKTVKDIYYQTIANKFAFEKRHIVKELQKHGIMSLLTAPQKLTANTINKYLELKERQVV</sequence>
<dbReference type="PANTHER" id="PTHR33608:SF3">
    <property type="entry name" value="SLR2013 PROTEIN"/>
    <property type="match status" value="1"/>
</dbReference>
<keyword evidence="4" id="KW-1185">Reference proteome</keyword>
<keyword evidence="1" id="KW-0472">Membrane</keyword>
<feature type="transmembrane region" description="Helical" evidence="1">
    <location>
        <begin position="40"/>
        <end position="61"/>
    </location>
</feature>
<feature type="domain" description="DUF58" evidence="2">
    <location>
        <begin position="208"/>
        <end position="358"/>
    </location>
</feature>
<evidence type="ECO:0000256" key="1">
    <source>
        <dbReference type="SAM" id="Phobius"/>
    </source>
</evidence>
<dbReference type="AlphaFoldDB" id="A0A1I5RLK8"/>
<reference evidence="3 4" key="1">
    <citation type="submission" date="2016-10" db="EMBL/GenBank/DDBJ databases">
        <authorList>
            <person name="de Groot N.N."/>
        </authorList>
    </citation>
    <scope>NUCLEOTIDE SEQUENCE [LARGE SCALE GENOMIC DNA]</scope>
    <source>
        <strain evidence="3 4">DSM 28286</strain>
    </source>
</reference>
<dbReference type="PANTHER" id="PTHR33608">
    <property type="entry name" value="BLL2464 PROTEIN"/>
    <property type="match status" value="1"/>
</dbReference>
<evidence type="ECO:0000313" key="3">
    <source>
        <dbReference type="EMBL" id="SFP59429.1"/>
    </source>
</evidence>
<name>A0A1I5RLK8_9BACT</name>
<dbReference type="InterPro" id="IPR036465">
    <property type="entry name" value="vWFA_dom_sf"/>
</dbReference>
<feature type="transmembrane region" description="Helical" evidence="1">
    <location>
        <begin position="12"/>
        <end position="34"/>
    </location>
</feature>
<dbReference type="EMBL" id="FOXQ01000001">
    <property type="protein sequence ID" value="SFP59429.1"/>
    <property type="molecule type" value="Genomic_DNA"/>
</dbReference>
<dbReference type="Proteomes" id="UP000199031">
    <property type="component" value="Unassembled WGS sequence"/>
</dbReference>
<accession>A0A1I5RLK8</accession>
<proteinExistence type="predicted"/>